<keyword evidence="4" id="KW-1185">Reference proteome</keyword>
<organism evidence="3 4">
    <name type="scientific">Anaerocolumna aminovalerica</name>
    <dbReference type="NCBI Taxonomy" id="1527"/>
    <lineage>
        <taxon>Bacteria</taxon>
        <taxon>Bacillati</taxon>
        <taxon>Bacillota</taxon>
        <taxon>Clostridia</taxon>
        <taxon>Lachnospirales</taxon>
        <taxon>Lachnospiraceae</taxon>
        <taxon>Anaerocolumna</taxon>
    </lineage>
</organism>
<dbReference type="AlphaFoldDB" id="A0A1I5BU64"/>
<feature type="signal peptide" evidence="2">
    <location>
        <begin position="1"/>
        <end position="33"/>
    </location>
</feature>
<name>A0A1I5BU64_9FIRM</name>
<accession>A0A1I5BU64</accession>
<protein>
    <recommendedName>
        <fullName evidence="5">Peptidase propeptide and YPEB domain-containing protein</fullName>
    </recommendedName>
</protein>
<dbReference type="OrthoDB" id="2034072at2"/>
<keyword evidence="2" id="KW-0732">Signal</keyword>
<dbReference type="Proteomes" id="UP000198806">
    <property type="component" value="Unassembled WGS sequence"/>
</dbReference>
<feature type="chain" id="PRO_5011601472" description="Peptidase propeptide and YPEB domain-containing protein" evidence="2">
    <location>
        <begin position="34"/>
        <end position="307"/>
    </location>
</feature>
<evidence type="ECO:0000256" key="1">
    <source>
        <dbReference type="SAM" id="MobiDB-lite"/>
    </source>
</evidence>
<evidence type="ECO:0000313" key="3">
    <source>
        <dbReference type="EMBL" id="SFN78274.1"/>
    </source>
</evidence>
<dbReference type="STRING" id="1527.SAMN04489757_101225"/>
<proteinExistence type="predicted"/>
<dbReference type="RefSeq" id="WP_091683743.1">
    <property type="nucleotide sequence ID" value="NZ_BAABFM010000003.1"/>
</dbReference>
<sequence length="307" mass="34351">MKKTEGKHFKKSFLAAAMLIGASTMIFQGFTQAAAMTENKKTNMVPTSYMNYTDYSSKTAQNNLPEGYKKANYTVGIIDLPYYKNQTPTEKDMSKEAAAELTAQYLWQVYGANLEGMTIEMGYNAPTDNTPRPMWTADVEMKDQGYIDGYRIDGYVVWIDSITGELYNIGLERTLKEKVPAAPDSSLNKKEYEAVAKELAEKYNIVHSPIQSIQCTGQGANFSTNTIGTYGDPVISFEVHGENGEVALMSISRYDKVLCGVVYNGQYKYDLLGIEKLEEEIREKYNEEKYNEPASADNKVPTLKGGQ</sequence>
<gene>
    <name evidence="3" type="ORF">SAMN04489757_101225</name>
</gene>
<feature type="region of interest" description="Disordered" evidence="1">
    <location>
        <begin position="286"/>
        <end position="307"/>
    </location>
</feature>
<evidence type="ECO:0000256" key="2">
    <source>
        <dbReference type="SAM" id="SignalP"/>
    </source>
</evidence>
<evidence type="ECO:0008006" key="5">
    <source>
        <dbReference type="Google" id="ProtNLM"/>
    </source>
</evidence>
<dbReference type="EMBL" id="FOWD01000001">
    <property type="protein sequence ID" value="SFN78274.1"/>
    <property type="molecule type" value="Genomic_DNA"/>
</dbReference>
<reference evidence="3 4" key="1">
    <citation type="submission" date="2016-10" db="EMBL/GenBank/DDBJ databases">
        <authorList>
            <person name="de Groot N.N."/>
        </authorList>
    </citation>
    <scope>NUCLEOTIDE SEQUENCE [LARGE SCALE GENOMIC DNA]</scope>
    <source>
        <strain evidence="3 4">DSM 1283</strain>
    </source>
</reference>
<evidence type="ECO:0000313" key="4">
    <source>
        <dbReference type="Proteomes" id="UP000198806"/>
    </source>
</evidence>